<feature type="compositionally biased region" description="Basic and acidic residues" evidence="1">
    <location>
        <begin position="86"/>
        <end position="97"/>
    </location>
</feature>
<dbReference type="Proteomes" id="UP000011717">
    <property type="component" value="Unassembled WGS sequence"/>
</dbReference>
<organism evidence="2 3">
    <name type="scientific">Pacificimonas flava</name>
    <dbReference type="NCBI Taxonomy" id="1234595"/>
    <lineage>
        <taxon>Bacteria</taxon>
        <taxon>Pseudomonadati</taxon>
        <taxon>Pseudomonadota</taxon>
        <taxon>Alphaproteobacteria</taxon>
        <taxon>Sphingomonadales</taxon>
        <taxon>Sphingosinicellaceae</taxon>
        <taxon>Pacificimonas</taxon>
    </lineage>
</organism>
<feature type="region of interest" description="Disordered" evidence="1">
    <location>
        <begin position="73"/>
        <end position="97"/>
    </location>
</feature>
<evidence type="ECO:0000256" key="1">
    <source>
        <dbReference type="SAM" id="MobiDB-lite"/>
    </source>
</evidence>
<reference evidence="2 3" key="1">
    <citation type="journal article" date="2013" name="Genome Announc.">
        <title>Draft Genome Sequence of Strain JLT2015T, Belonging to the Family Sphingomonadaceae of the Alphaproteobacteria.</title>
        <authorList>
            <person name="Tang K."/>
            <person name="Liu K."/>
            <person name="Li S."/>
            <person name="Jiao N."/>
        </authorList>
    </citation>
    <scope>NUCLEOTIDE SEQUENCE [LARGE SCALE GENOMIC DNA]</scope>
    <source>
        <strain evidence="2 3">JLT2015</strain>
    </source>
</reference>
<dbReference type="AlphaFoldDB" id="M2TMJ5"/>
<accession>M2TMJ5</accession>
<protein>
    <submittedName>
        <fullName evidence="2">Uncharacterized protein</fullName>
    </submittedName>
</protein>
<evidence type="ECO:0000313" key="3">
    <source>
        <dbReference type="Proteomes" id="UP000011717"/>
    </source>
</evidence>
<comment type="caution">
    <text evidence="2">The sequence shown here is derived from an EMBL/GenBank/DDBJ whole genome shotgun (WGS) entry which is preliminary data.</text>
</comment>
<sequence length="97" mass="10790">MSDFIGLSGLGTWRFFFEDDSHLDALAIRNITLSLESADAQTRRPTCRRRGRSRFSAWAVWRLLRCAVAAADSHSAGSGAPPSWESAHHDPYSRARA</sequence>
<keyword evidence="3" id="KW-1185">Reference proteome</keyword>
<evidence type="ECO:0000313" key="2">
    <source>
        <dbReference type="EMBL" id="EMD82946.1"/>
    </source>
</evidence>
<feature type="compositionally biased region" description="Low complexity" evidence="1">
    <location>
        <begin position="73"/>
        <end position="83"/>
    </location>
</feature>
<gene>
    <name evidence="2" type="ORF">C725_1544</name>
</gene>
<proteinExistence type="predicted"/>
<dbReference type="EMBL" id="AMRV01000004">
    <property type="protein sequence ID" value="EMD82946.1"/>
    <property type="molecule type" value="Genomic_DNA"/>
</dbReference>
<name>M2TMJ5_9SPHN</name>